<sequence length="479" mass="55766">MGSEEQCGNQTLVTQGKMNQAHLLQNQYTISILNEGLRVGLLSSKEVYHTQEQLMSILRILIKRYTQGESSSVTSETAGSILASVLYAVDAYLLHLNNPEKAIDILKKDNVQNVYEQGIDLIHQCFDETRQLYKKLNHNKLDVEVEAYNLTIDESIPVFLKKYGIIFDAHNTMASIDYPLAIDDMSIQGVYYLRQYLTHLKLETQFCYLFSKDDLQQLLVNYGRICGFDYRIELFNIFELVLNNAIFSILSGGHANQIKISINQYKQLEKLFNKLDDSQAQSIILKAVDQLQYHFNINDLKMIDYLQQCGINLVQRVKNVVKHNQLGTVVIVEKELESKSILTTFKASDRMSDNDFRVIVERIMNCENTKDKVAMIQDNFHSLYDYIDMLNADCLLNDEYEVLFKSFGDIELAVLMKIVFYEELRNDSTFLSSFHMVDKDRENKWQIYFIEFIQNIDIDRKNAIEKYVSDIDYEEISFY</sequence>
<reference evidence="1" key="1">
    <citation type="submission" date="2024-07" db="EMBL/GenBank/DDBJ databases">
        <title>Halotolerant mesophilic bacterium Ornithinibacillus sp. 4-3, sp. nov., isolated from soil.</title>
        <authorList>
            <person name="Sidarenka A.V."/>
            <person name="Guliayeva D.E."/>
            <person name="Leanovich S.I."/>
            <person name="Hileuskaya K.S."/>
            <person name="Akhremchuk A.E."/>
            <person name="Sikolenko M.A."/>
            <person name="Valentovich L.N."/>
        </authorList>
    </citation>
    <scope>NUCLEOTIDE SEQUENCE</scope>
    <source>
        <strain evidence="1">4-3</strain>
    </source>
</reference>
<dbReference type="RefSeq" id="WP_368654974.1">
    <property type="nucleotide sequence ID" value="NZ_CP162599.1"/>
</dbReference>
<dbReference type="EMBL" id="CP162599">
    <property type="protein sequence ID" value="XDK34300.1"/>
    <property type="molecule type" value="Genomic_DNA"/>
</dbReference>
<dbReference type="InterPro" id="IPR045751">
    <property type="entry name" value="DUF6179"/>
</dbReference>
<dbReference type="Pfam" id="PF19677">
    <property type="entry name" value="DUF6179"/>
    <property type="match status" value="1"/>
</dbReference>
<evidence type="ECO:0000313" key="1">
    <source>
        <dbReference type="EMBL" id="XDK34300.1"/>
    </source>
</evidence>
<dbReference type="AlphaFoldDB" id="A0AB39HV28"/>
<gene>
    <name evidence="1" type="ORF">AB4Y30_08095</name>
</gene>
<protein>
    <submittedName>
        <fullName evidence="1">DUF6179 domain-containing protein</fullName>
    </submittedName>
</protein>
<accession>A0AB39HV28</accession>
<proteinExistence type="predicted"/>
<name>A0AB39HV28_9BACI</name>
<organism evidence="1">
    <name type="scientific">Ornithinibacillus sp. 4-3</name>
    <dbReference type="NCBI Taxonomy" id="3231488"/>
    <lineage>
        <taxon>Bacteria</taxon>
        <taxon>Bacillati</taxon>
        <taxon>Bacillota</taxon>
        <taxon>Bacilli</taxon>
        <taxon>Bacillales</taxon>
        <taxon>Bacillaceae</taxon>
        <taxon>Ornithinibacillus</taxon>
    </lineage>
</organism>